<keyword evidence="1" id="KW-0805">Transcription regulation</keyword>
<evidence type="ECO:0000313" key="5">
    <source>
        <dbReference type="EMBL" id="MBE4748031.1"/>
    </source>
</evidence>
<dbReference type="SMART" id="SM00421">
    <property type="entry name" value="HTH_LUXR"/>
    <property type="match status" value="1"/>
</dbReference>
<dbReference type="InterPro" id="IPR029016">
    <property type="entry name" value="GAF-like_dom_sf"/>
</dbReference>
<name>A0ABR9PJF5_9BACT</name>
<proteinExistence type="predicted"/>
<dbReference type="PANTHER" id="PTHR44688">
    <property type="entry name" value="DNA-BINDING TRANSCRIPTIONAL ACTIVATOR DEVR_DOSR"/>
    <property type="match status" value="1"/>
</dbReference>
<protein>
    <submittedName>
        <fullName evidence="5">Helix-turn-helix transcriptional regulator</fullName>
    </submittedName>
</protein>
<comment type="caution">
    <text evidence="5">The sequence shown here is derived from an EMBL/GenBank/DDBJ whole genome shotgun (WGS) entry which is preliminary data.</text>
</comment>
<accession>A0ABR9PJF5</accession>
<keyword evidence="3" id="KW-0804">Transcription</keyword>
<dbReference type="InterPro" id="IPR000792">
    <property type="entry name" value="Tscrpt_reg_LuxR_C"/>
</dbReference>
<keyword evidence="2" id="KW-0238">DNA-binding</keyword>
<dbReference type="PANTHER" id="PTHR44688:SF16">
    <property type="entry name" value="DNA-BINDING TRANSCRIPTIONAL ACTIVATOR DEVR_DOSR"/>
    <property type="match status" value="1"/>
</dbReference>
<evidence type="ECO:0000256" key="3">
    <source>
        <dbReference type="ARBA" id="ARBA00023163"/>
    </source>
</evidence>
<dbReference type="EMBL" id="JAAIYO010000002">
    <property type="protein sequence ID" value="MBE4748031.1"/>
    <property type="molecule type" value="Genomic_DNA"/>
</dbReference>
<organism evidence="5 6">
    <name type="scientific">Corallococcus soli</name>
    <dbReference type="NCBI Taxonomy" id="2710757"/>
    <lineage>
        <taxon>Bacteria</taxon>
        <taxon>Pseudomonadati</taxon>
        <taxon>Myxococcota</taxon>
        <taxon>Myxococcia</taxon>
        <taxon>Myxococcales</taxon>
        <taxon>Cystobacterineae</taxon>
        <taxon>Myxococcaceae</taxon>
        <taxon>Corallococcus</taxon>
    </lineage>
</organism>
<evidence type="ECO:0000256" key="2">
    <source>
        <dbReference type="ARBA" id="ARBA00023125"/>
    </source>
</evidence>
<dbReference type="SUPFAM" id="SSF55781">
    <property type="entry name" value="GAF domain-like"/>
    <property type="match status" value="1"/>
</dbReference>
<dbReference type="SUPFAM" id="SSF46894">
    <property type="entry name" value="C-terminal effector domain of the bipartite response regulators"/>
    <property type="match status" value="1"/>
</dbReference>
<dbReference type="Proteomes" id="UP001516472">
    <property type="component" value="Unassembled WGS sequence"/>
</dbReference>
<dbReference type="CDD" id="cd06170">
    <property type="entry name" value="LuxR_C_like"/>
    <property type="match status" value="1"/>
</dbReference>
<evidence type="ECO:0000256" key="1">
    <source>
        <dbReference type="ARBA" id="ARBA00023015"/>
    </source>
</evidence>
<dbReference type="InterPro" id="IPR036388">
    <property type="entry name" value="WH-like_DNA-bd_sf"/>
</dbReference>
<dbReference type="Gene3D" id="1.10.10.10">
    <property type="entry name" value="Winged helix-like DNA-binding domain superfamily/Winged helix DNA-binding domain"/>
    <property type="match status" value="1"/>
</dbReference>
<evidence type="ECO:0000259" key="4">
    <source>
        <dbReference type="PROSITE" id="PS50043"/>
    </source>
</evidence>
<feature type="domain" description="HTH luxR-type" evidence="4">
    <location>
        <begin position="292"/>
        <end position="354"/>
    </location>
</feature>
<sequence>MGRAMKFLAREQALILELKDRLHGARTLEAIYEAIATTLARLCEADHIAIGCVNPDGSAGLQWRTDTVQPLLRDYSDWAQDDFVFHATVVQPNVVLNDTQMLQGRSLEETETFRRSQEAGLNLRRVMASLLFEAQGLKGSIAMYREASRAFSLRAQWLLQQLVPYIAKAMATVQELYAYRFENDLLKVISMEPNPSLVLNVLGRKVVESGTAIPLLAKWFSSHELHDGVPQEWTRRVRELSRFDEGTDFSLQALVMERNGERLEVSFTPSTLLWAGRMLWQVRMKEHSHWLRPEWLRLLTERELEVADGLHKGASNKEIAGKGSVETVKVHVKSIFAKTGTHSRAEFVARGRRS</sequence>
<keyword evidence="6" id="KW-1185">Reference proteome</keyword>
<dbReference type="Pfam" id="PF00196">
    <property type="entry name" value="GerE"/>
    <property type="match status" value="1"/>
</dbReference>
<reference evidence="5 6" key="1">
    <citation type="submission" date="2020-02" db="EMBL/GenBank/DDBJ databases">
        <authorList>
            <person name="Babadi Z.K."/>
            <person name="Risdian C."/>
            <person name="Ebrahimipour G.H."/>
            <person name="Wink J."/>
        </authorList>
    </citation>
    <scope>NUCLEOTIDE SEQUENCE [LARGE SCALE GENOMIC DNA]</scope>
    <source>
        <strain evidence="5 6">ZKHCc1 1396</strain>
    </source>
</reference>
<dbReference type="Gene3D" id="3.30.450.40">
    <property type="match status" value="1"/>
</dbReference>
<evidence type="ECO:0000313" key="6">
    <source>
        <dbReference type="Proteomes" id="UP001516472"/>
    </source>
</evidence>
<dbReference type="PROSITE" id="PS50043">
    <property type="entry name" value="HTH_LUXR_2"/>
    <property type="match status" value="1"/>
</dbReference>
<gene>
    <name evidence="5" type="ORF">G4177_07540</name>
</gene>
<dbReference type="InterPro" id="IPR016032">
    <property type="entry name" value="Sig_transdc_resp-reg_C-effctor"/>
</dbReference>